<keyword evidence="9" id="KW-1185">Reference proteome</keyword>
<keyword evidence="3 5" id="KW-1005">Bacterial flagellum biogenesis</keyword>
<organism evidence="8 9">
    <name type="scientific">Pseudazoarcus pumilus</name>
    <dbReference type="NCBI Taxonomy" id="2067960"/>
    <lineage>
        <taxon>Bacteria</taxon>
        <taxon>Pseudomonadati</taxon>
        <taxon>Pseudomonadota</taxon>
        <taxon>Betaproteobacteria</taxon>
        <taxon>Rhodocyclales</taxon>
        <taxon>Zoogloeaceae</taxon>
        <taxon>Pseudazoarcus</taxon>
    </lineage>
</organism>
<accession>A0A2I6S8G7</accession>
<feature type="domain" description="FlgD/Vpr Ig-like" evidence="6">
    <location>
        <begin position="108"/>
        <end position="178"/>
    </location>
</feature>
<feature type="domain" description="FlgD Tudor-like" evidence="7">
    <location>
        <begin position="87"/>
        <end position="218"/>
    </location>
</feature>
<reference evidence="8 9" key="1">
    <citation type="submission" date="2018-01" db="EMBL/GenBank/DDBJ databases">
        <authorList>
            <person name="Fu G.-Y."/>
        </authorList>
    </citation>
    <scope>NUCLEOTIDE SEQUENCE [LARGE SCALE GENOMIC DNA]</scope>
    <source>
        <strain evidence="8 9">SY39</strain>
    </source>
</reference>
<evidence type="ECO:0000256" key="1">
    <source>
        <dbReference type="ARBA" id="ARBA00010577"/>
    </source>
</evidence>
<dbReference type="Gene3D" id="2.60.40.4070">
    <property type="match status" value="1"/>
</dbReference>
<dbReference type="OrthoDB" id="9785233at2"/>
<comment type="function">
    <text evidence="4 5">Required for flagellar hook formation. May act as a scaffolding protein.</text>
</comment>
<dbReference type="Pfam" id="PF13860">
    <property type="entry name" value="FlgD_ig"/>
    <property type="match status" value="1"/>
</dbReference>
<evidence type="ECO:0000313" key="8">
    <source>
        <dbReference type="EMBL" id="AUN95553.1"/>
    </source>
</evidence>
<keyword evidence="8" id="KW-0966">Cell projection</keyword>
<evidence type="ECO:0000256" key="5">
    <source>
        <dbReference type="RuleBase" id="RU362076"/>
    </source>
</evidence>
<dbReference type="Pfam" id="PF03963">
    <property type="entry name" value="FlgD"/>
    <property type="match status" value="1"/>
</dbReference>
<gene>
    <name evidence="8" type="ORF">C0099_11800</name>
</gene>
<dbReference type="EMBL" id="CP025682">
    <property type="protein sequence ID" value="AUN95553.1"/>
    <property type="molecule type" value="Genomic_DNA"/>
</dbReference>
<evidence type="ECO:0000256" key="4">
    <source>
        <dbReference type="ARBA" id="ARBA00024746"/>
    </source>
</evidence>
<evidence type="ECO:0000313" key="9">
    <source>
        <dbReference type="Proteomes" id="UP000242205"/>
    </source>
</evidence>
<dbReference type="KEGG" id="atw:C0099_11800"/>
<protein>
    <recommendedName>
        <fullName evidence="2 5">Basal-body rod modification protein FlgD</fullName>
    </recommendedName>
</protein>
<evidence type="ECO:0000259" key="7">
    <source>
        <dbReference type="Pfam" id="PF13861"/>
    </source>
</evidence>
<dbReference type="AlphaFoldDB" id="A0A2I6S8G7"/>
<evidence type="ECO:0000259" key="6">
    <source>
        <dbReference type="Pfam" id="PF13860"/>
    </source>
</evidence>
<dbReference type="GO" id="GO:0044781">
    <property type="term" value="P:bacterial-type flagellum organization"/>
    <property type="evidence" value="ECO:0007669"/>
    <property type="project" value="UniProtKB-UniRule"/>
</dbReference>
<comment type="similarity">
    <text evidence="1 5">Belongs to the FlgD family.</text>
</comment>
<dbReference type="InterPro" id="IPR025963">
    <property type="entry name" value="FLgD_Tudor"/>
</dbReference>
<dbReference type="Gene3D" id="2.30.30.910">
    <property type="match status" value="1"/>
</dbReference>
<name>A0A2I6S8G7_9RHOO</name>
<dbReference type="InterPro" id="IPR025965">
    <property type="entry name" value="FlgD/Vpr_Ig-like"/>
</dbReference>
<keyword evidence="8" id="KW-0969">Cilium</keyword>
<proteinExistence type="inferred from homology"/>
<dbReference type="RefSeq" id="WP_102247601.1">
    <property type="nucleotide sequence ID" value="NZ_CP025682.1"/>
</dbReference>
<sequence>MSVVSETQNVYSGLARSEQATAKKGEGDTQSRFLTLLTTQLKNQDPMNPLENAEVTSQLAQMSTVDGIERLNGLFRQMLAGQDSAEAMQAAALVGRGVLVEGKNMVLTEAGGVGGFEVPAGAERVTLTIKDASGLEVAKIDLEDIEPGSHNYVWDGTAIDGSAAAPGMYSVSIAASTGGEKVDARTLQFGQVTGIVRGPNSTDLQVGSLGIFQFDDIKQIL</sequence>
<evidence type="ECO:0000256" key="3">
    <source>
        <dbReference type="ARBA" id="ARBA00022795"/>
    </source>
</evidence>
<keyword evidence="8" id="KW-0282">Flagellum</keyword>
<dbReference type="Pfam" id="PF13861">
    <property type="entry name" value="FLgD_tudor"/>
    <property type="match status" value="1"/>
</dbReference>
<dbReference type="InterPro" id="IPR005648">
    <property type="entry name" value="FlgD"/>
</dbReference>
<dbReference type="Proteomes" id="UP000242205">
    <property type="component" value="Chromosome"/>
</dbReference>
<evidence type="ECO:0000256" key="2">
    <source>
        <dbReference type="ARBA" id="ARBA00016013"/>
    </source>
</evidence>